<protein>
    <recommendedName>
        <fullName evidence="4">DUF4806 domain-containing protein</fullName>
    </recommendedName>
</protein>
<evidence type="ECO:0000256" key="1">
    <source>
        <dbReference type="SAM" id="MobiDB-lite"/>
    </source>
</evidence>
<evidence type="ECO:0000313" key="3">
    <source>
        <dbReference type="Proteomes" id="UP001234178"/>
    </source>
</evidence>
<name>A0ABQ9Z267_9CRUS</name>
<feature type="region of interest" description="Disordered" evidence="1">
    <location>
        <begin position="222"/>
        <end position="246"/>
    </location>
</feature>
<dbReference type="Proteomes" id="UP001234178">
    <property type="component" value="Unassembled WGS sequence"/>
</dbReference>
<dbReference type="EMBL" id="JAOYFB010000002">
    <property type="protein sequence ID" value="KAK4006989.1"/>
    <property type="molecule type" value="Genomic_DNA"/>
</dbReference>
<evidence type="ECO:0008006" key="4">
    <source>
        <dbReference type="Google" id="ProtNLM"/>
    </source>
</evidence>
<sequence length="476" mass="53540">MSHYLVKVPKEPPLKGCWILIAAKNWIYEDVLYTPDNSYSHAYKLSLLKDGKDPDIITWERSHSFKVIHQFGLPIFTRSSDIGRGHRQRIEKSLKLPGELSTTEQESEQEEDSLTQTKKSTVNKKSTPVKRKSSSETTKLPLPPPTLRSKSKNVTPNSSNKIAKSTVKIPSVGTALAGPSVLSDKKKDRWNAVNNVRSCSTQVMSFQKSNEIQEKQYDNDMHIDSDSSEEDFPGNTHGDTNDMHSIPPYRNDSQMMTIYTPQPTPSPSPCEPSDNSQQYSGNYKKNVDKGGMVAKVVLTTLAQMNEKLSVLEKTMAKPVAEVSEDEDDDLAFLPVKSIGDFENFERNLKQNKDVFRKLVSMITRLGKRNTKNSQGDYVRRAWGCVIANSVAKELNWLGRPDKRVNNGLGKRGIKESLITKAIQRGISSNKDFREMEISAFECETKTFLKNSIATYDRKANAPGKDGEDSEDTTENY</sequence>
<keyword evidence="3" id="KW-1185">Reference proteome</keyword>
<dbReference type="PANTHER" id="PTHR34153:SF2">
    <property type="entry name" value="SI:CH211-262H13.3-RELATED"/>
    <property type="match status" value="1"/>
</dbReference>
<dbReference type="PANTHER" id="PTHR34153">
    <property type="entry name" value="SI:CH211-262H13.3-RELATED-RELATED"/>
    <property type="match status" value="1"/>
</dbReference>
<gene>
    <name evidence="2" type="ORF">OUZ56_012143</name>
</gene>
<reference evidence="2 3" key="1">
    <citation type="journal article" date="2023" name="Nucleic Acids Res.">
        <title>The hologenome of Daphnia magna reveals possible DNA methylation and microbiome-mediated evolution of the host genome.</title>
        <authorList>
            <person name="Chaturvedi A."/>
            <person name="Li X."/>
            <person name="Dhandapani V."/>
            <person name="Marshall H."/>
            <person name="Kissane S."/>
            <person name="Cuenca-Cambronero M."/>
            <person name="Asole G."/>
            <person name="Calvet F."/>
            <person name="Ruiz-Romero M."/>
            <person name="Marangio P."/>
            <person name="Guigo R."/>
            <person name="Rago D."/>
            <person name="Mirbahai L."/>
            <person name="Eastwood N."/>
            <person name="Colbourne J.K."/>
            <person name="Zhou J."/>
            <person name="Mallon E."/>
            <person name="Orsini L."/>
        </authorList>
    </citation>
    <scope>NUCLEOTIDE SEQUENCE [LARGE SCALE GENOMIC DNA]</scope>
    <source>
        <strain evidence="2">LRV0_1</strain>
    </source>
</reference>
<organism evidence="2 3">
    <name type="scientific">Daphnia magna</name>
    <dbReference type="NCBI Taxonomy" id="35525"/>
    <lineage>
        <taxon>Eukaryota</taxon>
        <taxon>Metazoa</taxon>
        <taxon>Ecdysozoa</taxon>
        <taxon>Arthropoda</taxon>
        <taxon>Crustacea</taxon>
        <taxon>Branchiopoda</taxon>
        <taxon>Diplostraca</taxon>
        <taxon>Cladocera</taxon>
        <taxon>Anomopoda</taxon>
        <taxon>Daphniidae</taxon>
        <taxon>Daphnia</taxon>
    </lineage>
</organism>
<feature type="region of interest" description="Disordered" evidence="1">
    <location>
        <begin position="93"/>
        <end position="166"/>
    </location>
</feature>
<evidence type="ECO:0000313" key="2">
    <source>
        <dbReference type="EMBL" id="KAK4006989.1"/>
    </source>
</evidence>
<accession>A0ABQ9Z267</accession>
<feature type="compositionally biased region" description="Polar residues" evidence="1">
    <location>
        <begin position="153"/>
        <end position="163"/>
    </location>
</feature>
<comment type="caution">
    <text evidence="2">The sequence shown here is derived from an EMBL/GenBank/DDBJ whole genome shotgun (WGS) entry which is preliminary data.</text>
</comment>
<proteinExistence type="predicted"/>
<feature type="region of interest" description="Disordered" evidence="1">
    <location>
        <begin position="259"/>
        <end position="281"/>
    </location>
</feature>